<dbReference type="GO" id="GO:0019432">
    <property type="term" value="P:triglyceride biosynthetic process"/>
    <property type="evidence" value="ECO:0007669"/>
    <property type="project" value="TreeGrafter"/>
</dbReference>
<keyword evidence="16" id="KW-1185">Reference proteome</keyword>
<evidence type="ECO:0000256" key="4">
    <source>
        <dbReference type="ARBA" id="ARBA00005420"/>
    </source>
</evidence>
<dbReference type="AlphaFoldDB" id="A0AAN8GIM0"/>
<keyword evidence="6" id="KW-0444">Lipid biosynthesis</keyword>
<evidence type="ECO:0000256" key="13">
    <source>
        <dbReference type="ARBA" id="ARBA00023136"/>
    </source>
</evidence>
<proteinExistence type="inferred from homology"/>
<evidence type="ECO:0000256" key="3">
    <source>
        <dbReference type="ARBA" id="ARBA00005189"/>
    </source>
</evidence>
<comment type="similarity">
    <text evidence="4">Belongs to the diacylglycerol acyltransferase family.</text>
</comment>
<dbReference type="Proteomes" id="UP001347796">
    <property type="component" value="Unassembled WGS sequence"/>
</dbReference>
<comment type="subcellular location">
    <subcellularLocation>
        <location evidence="1">Endoplasmic reticulum membrane</location>
        <topology evidence="1">Multi-pass membrane protein</topology>
    </subcellularLocation>
</comment>
<dbReference type="EMBL" id="JAZGQO010000018">
    <property type="protein sequence ID" value="KAK6167294.1"/>
    <property type="molecule type" value="Genomic_DNA"/>
</dbReference>
<keyword evidence="10" id="KW-0256">Endoplasmic reticulum</keyword>
<name>A0AAN8GIM0_PATCE</name>
<evidence type="ECO:0000313" key="15">
    <source>
        <dbReference type="EMBL" id="KAK6167294.1"/>
    </source>
</evidence>
<comment type="pathway">
    <text evidence="3">Lipid metabolism.</text>
</comment>
<dbReference type="Pfam" id="PF03982">
    <property type="entry name" value="DAGAT"/>
    <property type="match status" value="1"/>
</dbReference>
<accession>A0AAN8GIM0</accession>
<dbReference type="InterPro" id="IPR007130">
    <property type="entry name" value="DAGAT"/>
</dbReference>
<evidence type="ECO:0000256" key="2">
    <source>
        <dbReference type="ARBA" id="ARBA00004771"/>
    </source>
</evidence>
<dbReference type="CDD" id="cd07987">
    <property type="entry name" value="LPLAT_MGAT-like"/>
    <property type="match status" value="1"/>
</dbReference>
<evidence type="ECO:0000256" key="8">
    <source>
        <dbReference type="ARBA" id="ARBA00022692"/>
    </source>
</evidence>
<evidence type="ECO:0000313" key="16">
    <source>
        <dbReference type="Proteomes" id="UP001347796"/>
    </source>
</evidence>
<evidence type="ECO:0000256" key="11">
    <source>
        <dbReference type="ARBA" id="ARBA00022989"/>
    </source>
</evidence>
<dbReference type="PANTHER" id="PTHR12317">
    <property type="entry name" value="DIACYLGLYCEROL O-ACYLTRANSFERASE"/>
    <property type="match status" value="1"/>
</dbReference>
<keyword evidence="14" id="KW-0012">Acyltransferase</keyword>
<evidence type="ECO:0000256" key="14">
    <source>
        <dbReference type="ARBA" id="ARBA00023315"/>
    </source>
</evidence>
<keyword evidence="7" id="KW-0808">Transferase</keyword>
<keyword evidence="9" id="KW-0319">Glycerol metabolism</keyword>
<gene>
    <name evidence="15" type="ORF">SNE40_021360</name>
</gene>
<sequence>MFPIFRDCFMLTGAVEVSKESISYLLSKETGGNAVSVIIGGASEALDANPGNFTVRATKRKGFCRLALKYGASLVPVYSFGENDLYVQVPNPDGSRLRKFQDFCTKRLGFSPPIFHGRGIFNYNFGLVPYRRPLNSVVGAPINVEKNENPTTEEVDDLHDRYLKALTELFEKHKVKYGVSENDHLVFKD</sequence>
<keyword evidence="13" id="KW-0472">Membrane</keyword>
<dbReference type="GO" id="GO:0006071">
    <property type="term" value="P:glycerol metabolic process"/>
    <property type="evidence" value="ECO:0007669"/>
    <property type="project" value="UniProtKB-KW"/>
</dbReference>
<reference evidence="15 16" key="1">
    <citation type="submission" date="2024-01" db="EMBL/GenBank/DDBJ databases">
        <title>The genome of the rayed Mediterranean limpet Patella caerulea (Linnaeus, 1758).</title>
        <authorList>
            <person name="Anh-Thu Weber A."/>
            <person name="Halstead-Nussloch G."/>
        </authorList>
    </citation>
    <scope>NUCLEOTIDE SEQUENCE [LARGE SCALE GENOMIC DNA]</scope>
    <source>
        <strain evidence="15">AATW-2023a</strain>
        <tissue evidence="15">Whole specimen</tissue>
    </source>
</reference>
<evidence type="ECO:0000256" key="7">
    <source>
        <dbReference type="ARBA" id="ARBA00022679"/>
    </source>
</evidence>
<dbReference type="PANTHER" id="PTHR12317:SF0">
    <property type="entry name" value="ACYLTRANSFERASE"/>
    <property type="match status" value="1"/>
</dbReference>
<dbReference type="GO" id="GO:0004144">
    <property type="term" value="F:diacylglycerol O-acyltransferase activity"/>
    <property type="evidence" value="ECO:0007669"/>
    <property type="project" value="UniProtKB-EC"/>
</dbReference>
<keyword evidence="12" id="KW-0443">Lipid metabolism</keyword>
<keyword evidence="8" id="KW-0812">Transmembrane</keyword>
<evidence type="ECO:0000256" key="1">
    <source>
        <dbReference type="ARBA" id="ARBA00004477"/>
    </source>
</evidence>
<comment type="pathway">
    <text evidence="2">Glycerolipid metabolism; triacylglycerol biosynthesis.</text>
</comment>
<keyword evidence="11" id="KW-1133">Transmembrane helix</keyword>
<evidence type="ECO:0000256" key="10">
    <source>
        <dbReference type="ARBA" id="ARBA00022824"/>
    </source>
</evidence>
<comment type="caution">
    <text evidence="15">The sequence shown here is derived from an EMBL/GenBank/DDBJ whole genome shotgun (WGS) entry which is preliminary data.</text>
</comment>
<evidence type="ECO:0000256" key="6">
    <source>
        <dbReference type="ARBA" id="ARBA00022516"/>
    </source>
</evidence>
<protein>
    <recommendedName>
        <fullName evidence="5">diacylglycerol O-acyltransferase</fullName>
        <ecNumber evidence="5">2.3.1.20</ecNumber>
    </recommendedName>
</protein>
<organism evidence="15 16">
    <name type="scientific">Patella caerulea</name>
    <name type="common">Rayed Mediterranean limpet</name>
    <dbReference type="NCBI Taxonomy" id="87958"/>
    <lineage>
        <taxon>Eukaryota</taxon>
        <taxon>Metazoa</taxon>
        <taxon>Spiralia</taxon>
        <taxon>Lophotrochozoa</taxon>
        <taxon>Mollusca</taxon>
        <taxon>Gastropoda</taxon>
        <taxon>Patellogastropoda</taxon>
        <taxon>Patelloidea</taxon>
        <taxon>Patellidae</taxon>
        <taxon>Patella</taxon>
    </lineage>
</organism>
<evidence type="ECO:0000256" key="9">
    <source>
        <dbReference type="ARBA" id="ARBA00022798"/>
    </source>
</evidence>
<evidence type="ECO:0000256" key="12">
    <source>
        <dbReference type="ARBA" id="ARBA00023098"/>
    </source>
</evidence>
<evidence type="ECO:0000256" key="5">
    <source>
        <dbReference type="ARBA" id="ARBA00013244"/>
    </source>
</evidence>
<dbReference type="EC" id="2.3.1.20" evidence="5"/>
<dbReference type="GO" id="GO:0005789">
    <property type="term" value="C:endoplasmic reticulum membrane"/>
    <property type="evidence" value="ECO:0007669"/>
    <property type="project" value="UniProtKB-SubCell"/>
</dbReference>